<dbReference type="PROSITE" id="PS50110">
    <property type="entry name" value="RESPONSE_REGULATORY"/>
    <property type="match status" value="1"/>
</dbReference>
<dbReference type="PANTHER" id="PTHR44591:SF14">
    <property type="entry name" value="PROTEIN PILG"/>
    <property type="match status" value="1"/>
</dbReference>
<dbReference type="InterPro" id="IPR011006">
    <property type="entry name" value="CheY-like_superfamily"/>
</dbReference>
<feature type="domain" description="Response regulatory" evidence="4">
    <location>
        <begin position="6"/>
        <end position="119"/>
    </location>
</feature>
<reference evidence="5" key="1">
    <citation type="submission" date="2024-06" db="EMBL/GenBank/DDBJ databases">
        <authorList>
            <person name="Sun Y."/>
        </authorList>
    </citation>
    <scope>NUCLEOTIDE SEQUENCE</scope>
    <source>
        <strain evidence="5">IGA1.0</strain>
    </source>
</reference>
<name>A0AAU7QRK7_9GAMM</name>
<gene>
    <name evidence="5" type="ORF">ABNK63_08420</name>
</gene>
<dbReference type="EMBL" id="CP157948">
    <property type="protein sequence ID" value="XBS91634.1"/>
    <property type="molecule type" value="Genomic_DNA"/>
</dbReference>
<dbReference type="RefSeq" id="WP_007808791.1">
    <property type="nucleotide sequence ID" value="NZ_CP157948.1"/>
</dbReference>
<evidence type="ECO:0000256" key="1">
    <source>
        <dbReference type="ARBA" id="ARBA00022553"/>
    </source>
</evidence>
<dbReference type="SUPFAM" id="SSF52172">
    <property type="entry name" value="CheY-like"/>
    <property type="match status" value="1"/>
</dbReference>
<dbReference type="GO" id="GO:0000160">
    <property type="term" value="P:phosphorelay signal transduction system"/>
    <property type="evidence" value="ECO:0007669"/>
    <property type="project" value="UniProtKB-KW"/>
</dbReference>
<feature type="modified residue" description="4-aspartylphosphate" evidence="3">
    <location>
        <position position="56"/>
    </location>
</feature>
<dbReference type="AlphaFoldDB" id="A0AAU7QRK7"/>
<evidence type="ECO:0000313" key="5">
    <source>
        <dbReference type="EMBL" id="XBS91634.1"/>
    </source>
</evidence>
<evidence type="ECO:0000256" key="3">
    <source>
        <dbReference type="PROSITE-ProRule" id="PRU00169"/>
    </source>
</evidence>
<dbReference type="InterPro" id="IPR001789">
    <property type="entry name" value="Sig_transdc_resp-reg_receiver"/>
</dbReference>
<dbReference type="InterPro" id="IPR050595">
    <property type="entry name" value="Bact_response_regulator"/>
</dbReference>
<dbReference type="PANTHER" id="PTHR44591">
    <property type="entry name" value="STRESS RESPONSE REGULATOR PROTEIN 1"/>
    <property type="match status" value="1"/>
</dbReference>
<dbReference type="Pfam" id="PF00072">
    <property type="entry name" value="Response_reg"/>
    <property type="match status" value="1"/>
</dbReference>
<evidence type="ECO:0000259" key="4">
    <source>
        <dbReference type="PROSITE" id="PS50110"/>
    </source>
</evidence>
<proteinExistence type="predicted"/>
<protein>
    <submittedName>
        <fullName evidence="5">Response regulator</fullName>
    </submittedName>
</protein>
<evidence type="ECO:0000256" key="2">
    <source>
        <dbReference type="ARBA" id="ARBA00023012"/>
    </source>
</evidence>
<accession>A0AAU7QRK7</accession>
<keyword evidence="1 3" id="KW-0597">Phosphoprotein</keyword>
<dbReference type="Gene3D" id="3.40.50.2300">
    <property type="match status" value="1"/>
</dbReference>
<keyword evidence="2" id="KW-0902">Two-component regulatory system</keyword>
<organism evidence="5">
    <name type="scientific">Rhodanobacter sp. IGA1.0</name>
    <dbReference type="NCBI Taxonomy" id="3158582"/>
    <lineage>
        <taxon>Bacteria</taxon>
        <taxon>Pseudomonadati</taxon>
        <taxon>Pseudomonadota</taxon>
        <taxon>Gammaproteobacteria</taxon>
        <taxon>Lysobacterales</taxon>
        <taxon>Rhodanobacteraceae</taxon>
        <taxon>Rhodanobacter</taxon>
    </lineage>
</organism>
<sequence length="125" mass="13208">MDTNKTVLIVDDDNMVLESIDLLLSAADGLQSIRALGSAGAMSHLRQAHVDVVVADVILAGNVSGIDICHEAIRHNDEVAIVVITADTEVHVHDIPDRGVFLRKPFGAAELLAAIGLALGKVGRR</sequence>
<dbReference type="SMART" id="SM00448">
    <property type="entry name" value="REC"/>
    <property type="match status" value="1"/>
</dbReference>